<name>R7V7R7_CAPTE</name>
<dbReference type="OMA" id="FEAFAKX"/>
<dbReference type="Proteomes" id="UP000014760">
    <property type="component" value="Unassembled WGS sequence"/>
</dbReference>
<dbReference type="InterPro" id="IPR050869">
    <property type="entry name" value="H3K4_H4K5_MeTrfase"/>
</dbReference>
<dbReference type="PANTHER" id="PTHR12197">
    <property type="entry name" value="HISTONE-LYSINE N-METHYLTRANSFERASE SMYD"/>
    <property type="match status" value="1"/>
</dbReference>
<reference evidence="3" key="1">
    <citation type="submission" date="2012-12" db="EMBL/GenBank/DDBJ databases">
        <authorList>
            <person name="Hellsten U."/>
            <person name="Grimwood J."/>
            <person name="Chapman J.A."/>
            <person name="Shapiro H."/>
            <person name="Aerts A."/>
            <person name="Otillar R.P."/>
            <person name="Terry A.Y."/>
            <person name="Boore J.L."/>
            <person name="Simakov O."/>
            <person name="Marletaz F."/>
            <person name="Cho S.-J."/>
            <person name="Edsinger-Gonzales E."/>
            <person name="Havlak P."/>
            <person name="Kuo D.-H."/>
            <person name="Larsson T."/>
            <person name="Lv J."/>
            <person name="Arendt D."/>
            <person name="Savage R."/>
            <person name="Osoegawa K."/>
            <person name="de Jong P."/>
            <person name="Lindberg D.R."/>
            <person name="Seaver E.C."/>
            <person name="Weisblat D.A."/>
            <person name="Putnam N.H."/>
            <person name="Grigoriev I.V."/>
            <person name="Rokhsar D.S."/>
        </authorList>
    </citation>
    <scope>NUCLEOTIDE SEQUENCE</scope>
    <source>
        <strain evidence="3">I ESC-2004</strain>
    </source>
</reference>
<dbReference type="EMBL" id="KB294418">
    <property type="protein sequence ID" value="ELU14532.1"/>
    <property type="molecule type" value="Genomic_DNA"/>
</dbReference>
<evidence type="ECO:0000313" key="3">
    <source>
        <dbReference type="Proteomes" id="UP000014760"/>
    </source>
</evidence>
<sequence>MPIPASLKLVPERPGRALHKLECRAFQETGSVPTREIRLIFRTLIKLQSGCEEVQVFGRTRKWGDLMSRKFGHSHTCQEDYVNGSERTTLKSSIMAFYLSQISVNSITINHPQAVGLGVGLYLRFSAVDHSCRPNAFANFEGTKVCVRCIEPIEDEKDLRISYVSPLDDTATRRKNLLQKYLFECTCEACLDIDQDQMKFSFKCVRGGCKGHMTRMQDNRFRCDYCGEKQVTEDEIQTLNVAVEKTRRMMDISKKLKAQGRYAEIMVAGFACLKDAVDFLHSDNLLIVELRDCLLNACRMTQNWSVEAIQCGIANLEPYRSFYGRHHPALAILLYDIGDGYLTLNPRKAAKYLQQVRANCATSLLFFPGVPQLN</sequence>
<dbReference type="InterPro" id="IPR046341">
    <property type="entry name" value="SET_dom_sf"/>
</dbReference>
<dbReference type="PANTHER" id="PTHR12197:SF251">
    <property type="entry name" value="EG:BACR7C10.4 PROTEIN"/>
    <property type="match status" value="1"/>
</dbReference>
<dbReference type="AlphaFoldDB" id="R7V7R7"/>
<evidence type="ECO:0000313" key="1">
    <source>
        <dbReference type="EMBL" id="ELU14532.1"/>
    </source>
</evidence>
<dbReference type="Gene3D" id="1.25.40.10">
    <property type="entry name" value="Tetratricopeptide repeat domain"/>
    <property type="match status" value="1"/>
</dbReference>
<evidence type="ECO:0008006" key="4">
    <source>
        <dbReference type="Google" id="ProtNLM"/>
    </source>
</evidence>
<proteinExistence type="predicted"/>
<dbReference type="EMBL" id="AMQN01004809">
    <property type="status" value="NOT_ANNOTATED_CDS"/>
    <property type="molecule type" value="Genomic_DNA"/>
</dbReference>
<dbReference type="InterPro" id="IPR011990">
    <property type="entry name" value="TPR-like_helical_dom_sf"/>
</dbReference>
<dbReference type="SUPFAM" id="SSF82199">
    <property type="entry name" value="SET domain"/>
    <property type="match status" value="1"/>
</dbReference>
<evidence type="ECO:0000313" key="2">
    <source>
        <dbReference type="EnsemblMetazoa" id="CapteP199484"/>
    </source>
</evidence>
<gene>
    <name evidence="1" type="ORF">CAPTEDRAFT_199484</name>
</gene>
<dbReference type="OrthoDB" id="265717at2759"/>
<dbReference type="STRING" id="283909.R7V7R7"/>
<keyword evidence="3" id="KW-1185">Reference proteome</keyword>
<dbReference type="EnsemblMetazoa" id="CapteT199484">
    <property type="protein sequence ID" value="CapteP199484"/>
    <property type="gene ID" value="CapteG199484"/>
</dbReference>
<dbReference type="Gene3D" id="2.170.270.10">
    <property type="entry name" value="SET domain"/>
    <property type="match status" value="1"/>
</dbReference>
<dbReference type="GO" id="GO:0005634">
    <property type="term" value="C:nucleus"/>
    <property type="evidence" value="ECO:0007669"/>
    <property type="project" value="TreeGrafter"/>
</dbReference>
<reference evidence="2" key="3">
    <citation type="submission" date="2015-06" db="UniProtKB">
        <authorList>
            <consortium name="EnsemblMetazoa"/>
        </authorList>
    </citation>
    <scope>IDENTIFICATION</scope>
</reference>
<organism evidence="1">
    <name type="scientific">Capitella teleta</name>
    <name type="common">Polychaete worm</name>
    <dbReference type="NCBI Taxonomy" id="283909"/>
    <lineage>
        <taxon>Eukaryota</taxon>
        <taxon>Metazoa</taxon>
        <taxon>Spiralia</taxon>
        <taxon>Lophotrochozoa</taxon>
        <taxon>Annelida</taxon>
        <taxon>Polychaeta</taxon>
        <taxon>Sedentaria</taxon>
        <taxon>Scolecida</taxon>
        <taxon>Capitellidae</taxon>
        <taxon>Capitella</taxon>
    </lineage>
</organism>
<dbReference type="HOGENOM" id="CLU_018406_2_0_1"/>
<accession>R7V7R7</accession>
<reference evidence="1 3" key="2">
    <citation type="journal article" date="2013" name="Nature">
        <title>Insights into bilaterian evolution from three spiralian genomes.</title>
        <authorList>
            <person name="Simakov O."/>
            <person name="Marletaz F."/>
            <person name="Cho S.J."/>
            <person name="Edsinger-Gonzales E."/>
            <person name="Havlak P."/>
            <person name="Hellsten U."/>
            <person name="Kuo D.H."/>
            <person name="Larsson T."/>
            <person name="Lv J."/>
            <person name="Arendt D."/>
            <person name="Savage R."/>
            <person name="Osoegawa K."/>
            <person name="de Jong P."/>
            <person name="Grimwood J."/>
            <person name="Chapman J.A."/>
            <person name="Shapiro H."/>
            <person name="Aerts A."/>
            <person name="Otillar R.P."/>
            <person name="Terry A.Y."/>
            <person name="Boore J.L."/>
            <person name="Grigoriev I.V."/>
            <person name="Lindberg D.R."/>
            <person name="Seaver E.C."/>
            <person name="Weisblat D.A."/>
            <person name="Putnam N.H."/>
            <person name="Rokhsar D.S."/>
        </authorList>
    </citation>
    <scope>NUCLEOTIDE SEQUENCE</scope>
    <source>
        <strain evidence="1 3">I ESC-2004</strain>
    </source>
</reference>
<protein>
    <recommendedName>
        <fullName evidence="4">SET domain-containing protein</fullName>
    </recommendedName>
</protein>